<keyword evidence="7 9" id="KW-0472">Membrane</keyword>
<reference evidence="12" key="1">
    <citation type="submission" date="2015-12" db="EMBL/GenBank/DDBJ databases">
        <authorList>
            <person name="Lodha T.D."/>
            <person name="Chintalapati S."/>
            <person name="Chintalapati V.R."/>
            <person name="Sravanthi T."/>
        </authorList>
    </citation>
    <scope>NUCLEOTIDE SEQUENCE [LARGE SCALE GENOMIC DNA]</scope>
    <source>
        <strain evidence="12">JC133</strain>
    </source>
</reference>
<dbReference type="PANTHER" id="PTHR41394:SF5">
    <property type="entry name" value="SLC41A_MGTE INTEGRAL MEMBRANE DOMAIN-CONTAINING PROTEIN"/>
    <property type="match status" value="1"/>
</dbReference>
<dbReference type="GO" id="GO:0005886">
    <property type="term" value="C:plasma membrane"/>
    <property type="evidence" value="ECO:0007669"/>
    <property type="project" value="UniProtKB-SubCell"/>
</dbReference>
<comment type="subunit">
    <text evidence="9">Homodimer.</text>
</comment>
<name>A0A2S4JF22_9SPIO</name>
<feature type="domain" description="CBS" evidence="10">
    <location>
        <begin position="205"/>
        <end position="262"/>
    </location>
</feature>
<keyword evidence="9" id="KW-1003">Cell membrane</keyword>
<dbReference type="Pfam" id="PF00571">
    <property type="entry name" value="CBS"/>
    <property type="match status" value="2"/>
</dbReference>
<comment type="caution">
    <text evidence="11">The sequence shown here is derived from an EMBL/GenBank/DDBJ whole genome shotgun (WGS) entry which is preliminary data.</text>
</comment>
<keyword evidence="3 9" id="KW-0813">Transport</keyword>
<dbReference type="InterPro" id="IPR006667">
    <property type="entry name" value="SLC41_membr_dom"/>
</dbReference>
<evidence type="ECO:0000256" key="5">
    <source>
        <dbReference type="ARBA" id="ARBA00022842"/>
    </source>
</evidence>
<keyword evidence="12" id="KW-1185">Reference proteome</keyword>
<dbReference type="RefSeq" id="WP_103681349.1">
    <property type="nucleotide sequence ID" value="NZ_LPWH01000129.1"/>
</dbReference>
<keyword evidence="9" id="KW-0479">Metal-binding</keyword>
<evidence type="ECO:0000256" key="8">
    <source>
        <dbReference type="PROSITE-ProRule" id="PRU00703"/>
    </source>
</evidence>
<dbReference type="AlphaFoldDB" id="A0A2S4JF22"/>
<evidence type="ECO:0000256" key="6">
    <source>
        <dbReference type="ARBA" id="ARBA00022989"/>
    </source>
</evidence>
<dbReference type="SMART" id="SM00924">
    <property type="entry name" value="MgtE_N"/>
    <property type="match status" value="1"/>
</dbReference>
<comment type="subcellular location">
    <subcellularLocation>
        <location evidence="9">Cell membrane</location>
        <topology evidence="9">Multi-pass membrane protein</topology>
    </subcellularLocation>
    <subcellularLocation>
        <location evidence="1">Membrane</location>
        <topology evidence="1">Multi-pass membrane protein</topology>
    </subcellularLocation>
</comment>
<evidence type="ECO:0000259" key="10">
    <source>
        <dbReference type="PROSITE" id="PS51371"/>
    </source>
</evidence>
<keyword evidence="5 9" id="KW-0460">Magnesium</keyword>
<dbReference type="Gene3D" id="1.10.357.20">
    <property type="entry name" value="SLC41 divalent cation transporters, integral membrane domain"/>
    <property type="match status" value="1"/>
</dbReference>
<dbReference type="Pfam" id="PF01769">
    <property type="entry name" value="MgtE"/>
    <property type="match status" value="1"/>
</dbReference>
<dbReference type="PROSITE" id="PS51371">
    <property type="entry name" value="CBS"/>
    <property type="match status" value="2"/>
</dbReference>
<dbReference type="SMART" id="SM00116">
    <property type="entry name" value="CBS"/>
    <property type="match status" value="2"/>
</dbReference>
<gene>
    <name evidence="11" type="ORF">AU468_14475</name>
</gene>
<dbReference type="OrthoDB" id="9790355at2"/>
<dbReference type="EMBL" id="LPWH01000129">
    <property type="protein sequence ID" value="POQ98158.1"/>
    <property type="molecule type" value="Genomic_DNA"/>
</dbReference>
<dbReference type="Proteomes" id="UP000237350">
    <property type="component" value="Unassembled WGS sequence"/>
</dbReference>
<evidence type="ECO:0000256" key="2">
    <source>
        <dbReference type="ARBA" id="ARBA00009749"/>
    </source>
</evidence>
<dbReference type="InterPro" id="IPR046342">
    <property type="entry name" value="CBS_dom_sf"/>
</dbReference>
<dbReference type="SUPFAM" id="SSF158791">
    <property type="entry name" value="MgtE N-terminal domain-like"/>
    <property type="match status" value="1"/>
</dbReference>
<evidence type="ECO:0000256" key="9">
    <source>
        <dbReference type="RuleBase" id="RU362011"/>
    </source>
</evidence>
<comment type="function">
    <text evidence="9">Acts as a magnesium transporter.</text>
</comment>
<dbReference type="Pfam" id="PF03448">
    <property type="entry name" value="MgtE_N"/>
    <property type="match status" value="1"/>
</dbReference>
<dbReference type="InterPro" id="IPR006668">
    <property type="entry name" value="Mg_transptr_MgtE_intracell_dom"/>
</dbReference>
<dbReference type="NCBIfam" id="TIGR00400">
    <property type="entry name" value="mgtE"/>
    <property type="match status" value="1"/>
</dbReference>
<organism evidence="11 12">
    <name type="scientific">Alkalispirochaeta sphaeroplastigenens</name>
    <dbReference type="NCBI Taxonomy" id="1187066"/>
    <lineage>
        <taxon>Bacteria</taxon>
        <taxon>Pseudomonadati</taxon>
        <taxon>Spirochaetota</taxon>
        <taxon>Spirochaetia</taxon>
        <taxon>Spirochaetales</taxon>
        <taxon>Spirochaetaceae</taxon>
        <taxon>Alkalispirochaeta</taxon>
    </lineage>
</organism>
<comment type="similarity">
    <text evidence="2 9">Belongs to the SLC41A transporter family.</text>
</comment>
<protein>
    <recommendedName>
        <fullName evidence="9">Magnesium transporter MgtE</fullName>
    </recommendedName>
</protein>
<proteinExistence type="inferred from homology"/>
<dbReference type="GO" id="GO:0015095">
    <property type="term" value="F:magnesium ion transmembrane transporter activity"/>
    <property type="evidence" value="ECO:0007669"/>
    <property type="project" value="UniProtKB-UniRule"/>
</dbReference>
<dbReference type="SUPFAM" id="SSF161093">
    <property type="entry name" value="MgtE membrane domain-like"/>
    <property type="match status" value="1"/>
</dbReference>
<keyword evidence="8" id="KW-0129">CBS domain</keyword>
<sequence>MLLDLKAIETWVEELREALHQEDAPRAARCAAHLSSRRVARELGQAEPELIVAVLSSMDATRAGRVAGYLPPPAGAAILSSMPPAEAGLLLGAVPSDHAKHLLQSLPAPARDEVVAGLAPATRETLEALSRYSPETVGAAMTTSFLVIPPDALVAHALDAITSAPPEIEKSTYVYVVNQAGALLGVASVRDLVRASAQERVKNIMADRVIAVRTGDSAVEAARVLRNRRYAMLPVLDDEDRLRGVITLDDAADILTREVADQFSSMGGDRGDESFFTTPLGAVRRRLPWMASNVLLNLIAVAVITGFEDTIARVAILAAFLPMITDMGGNVGIQSLSVAIRSLALGEAQIRDVSKAVRKELLVGICNGIVLGAFFGAIALIMRGQWLLGVVAGTALGINVVVAGIVGGSLPFLIKKLGKDPAMMTGPLLTTITDVTGVTVYLGLSTLFLARLAV</sequence>
<evidence type="ECO:0000313" key="11">
    <source>
        <dbReference type="EMBL" id="POQ98158.1"/>
    </source>
</evidence>
<feature type="domain" description="CBS" evidence="10">
    <location>
        <begin position="141"/>
        <end position="203"/>
    </location>
</feature>
<dbReference type="CDD" id="cd04606">
    <property type="entry name" value="CBS_pair_Mg_transporter"/>
    <property type="match status" value="1"/>
</dbReference>
<dbReference type="InterPro" id="IPR036739">
    <property type="entry name" value="SLC41_membr_dom_sf"/>
</dbReference>
<dbReference type="InterPro" id="IPR038076">
    <property type="entry name" value="MgtE_N_sf"/>
</dbReference>
<dbReference type="PANTHER" id="PTHR41394">
    <property type="entry name" value="MAGNESIUM TRANSPORTER MGTE"/>
    <property type="match status" value="1"/>
</dbReference>
<evidence type="ECO:0000256" key="4">
    <source>
        <dbReference type="ARBA" id="ARBA00022692"/>
    </source>
</evidence>
<evidence type="ECO:0000313" key="12">
    <source>
        <dbReference type="Proteomes" id="UP000237350"/>
    </source>
</evidence>
<dbReference type="GO" id="GO:0046872">
    <property type="term" value="F:metal ion binding"/>
    <property type="evidence" value="ECO:0007669"/>
    <property type="project" value="UniProtKB-KW"/>
</dbReference>
<evidence type="ECO:0000256" key="3">
    <source>
        <dbReference type="ARBA" id="ARBA00022448"/>
    </source>
</evidence>
<feature type="transmembrane region" description="Helical" evidence="9">
    <location>
        <begin position="313"/>
        <end position="340"/>
    </location>
</feature>
<evidence type="ECO:0000256" key="7">
    <source>
        <dbReference type="ARBA" id="ARBA00023136"/>
    </source>
</evidence>
<evidence type="ECO:0000256" key="1">
    <source>
        <dbReference type="ARBA" id="ARBA00004141"/>
    </source>
</evidence>
<dbReference type="InterPro" id="IPR006669">
    <property type="entry name" value="MgtE_transporter"/>
</dbReference>
<keyword evidence="6 9" id="KW-1133">Transmembrane helix</keyword>
<feature type="transmembrane region" description="Helical" evidence="9">
    <location>
        <begin position="361"/>
        <end position="381"/>
    </location>
</feature>
<feature type="transmembrane region" description="Helical" evidence="9">
    <location>
        <begin position="426"/>
        <end position="450"/>
    </location>
</feature>
<dbReference type="SUPFAM" id="SSF54631">
    <property type="entry name" value="CBS-domain pair"/>
    <property type="match status" value="1"/>
</dbReference>
<dbReference type="Gene3D" id="3.10.580.10">
    <property type="entry name" value="CBS-domain"/>
    <property type="match status" value="1"/>
</dbReference>
<dbReference type="Gene3D" id="1.25.60.10">
    <property type="entry name" value="MgtE N-terminal domain-like"/>
    <property type="match status" value="1"/>
</dbReference>
<feature type="transmembrane region" description="Helical" evidence="9">
    <location>
        <begin position="387"/>
        <end position="414"/>
    </location>
</feature>
<dbReference type="InterPro" id="IPR000644">
    <property type="entry name" value="CBS_dom"/>
</dbReference>
<feature type="transmembrane region" description="Helical" evidence="9">
    <location>
        <begin position="287"/>
        <end position="307"/>
    </location>
</feature>
<keyword evidence="4 9" id="KW-0812">Transmembrane</keyword>
<accession>A0A2S4JF22</accession>